<reference evidence="2 3" key="1">
    <citation type="journal article" date="2021" name="Commun. Biol.">
        <title>The genome of Shorea leprosula (Dipterocarpaceae) highlights the ecological relevance of drought in aseasonal tropical rainforests.</title>
        <authorList>
            <person name="Ng K.K.S."/>
            <person name="Kobayashi M.J."/>
            <person name="Fawcett J.A."/>
            <person name="Hatakeyama M."/>
            <person name="Paape T."/>
            <person name="Ng C.H."/>
            <person name="Ang C.C."/>
            <person name="Tnah L.H."/>
            <person name="Lee C.T."/>
            <person name="Nishiyama T."/>
            <person name="Sese J."/>
            <person name="O'Brien M.J."/>
            <person name="Copetti D."/>
            <person name="Mohd Noor M.I."/>
            <person name="Ong R.C."/>
            <person name="Putra M."/>
            <person name="Sireger I.Z."/>
            <person name="Indrioko S."/>
            <person name="Kosugi Y."/>
            <person name="Izuno A."/>
            <person name="Isagi Y."/>
            <person name="Lee S.L."/>
            <person name="Shimizu K.K."/>
        </authorList>
    </citation>
    <scope>NUCLEOTIDE SEQUENCE [LARGE SCALE GENOMIC DNA]</scope>
    <source>
        <strain evidence="2">214</strain>
    </source>
</reference>
<name>A0AAV5JS49_9ROSI</name>
<evidence type="ECO:0000256" key="1">
    <source>
        <dbReference type="SAM" id="MobiDB-lite"/>
    </source>
</evidence>
<dbReference type="AlphaFoldDB" id="A0AAV5JS49"/>
<feature type="region of interest" description="Disordered" evidence="1">
    <location>
        <begin position="1"/>
        <end position="28"/>
    </location>
</feature>
<proteinExistence type="predicted"/>
<sequence>MDARRATYRPPSIGATGTSSPSVPPVKSESKVEATLSSWLPPPRLYLLDPPNSLSGSCFAYVLLHSKLDLLYFQLCSPTVCCFVTERDARLLANWSDQ</sequence>
<evidence type="ECO:0000313" key="3">
    <source>
        <dbReference type="Proteomes" id="UP001054252"/>
    </source>
</evidence>
<gene>
    <name evidence="2" type="ORF">SLEP1_g27991</name>
</gene>
<dbReference type="Proteomes" id="UP001054252">
    <property type="component" value="Unassembled WGS sequence"/>
</dbReference>
<keyword evidence="3" id="KW-1185">Reference proteome</keyword>
<comment type="caution">
    <text evidence="2">The sequence shown here is derived from an EMBL/GenBank/DDBJ whole genome shotgun (WGS) entry which is preliminary data.</text>
</comment>
<evidence type="ECO:0000313" key="2">
    <source>
        <dbReference type="EMBL" id="GKV17483.1"/>
    </source>
</evidence>
<dbReference type="EMBL" id="BPVZ01000048">
    <property type="protein sequence ID" value="GKV17483.1"/>
    <property type="molecule type" value="Genomic_DNA"/>
</dbReference>
<accession>A0AAV5JS49</accession>
<protein>
    <submittedName>
        <fullName evidence="2">Uncharacterized protein</fullName>
    </submittedName>
</protein>
<organism evidence="2 3">
    <name type="scientific">Rubroshorea leprosula</name>
    <dbReference type="NCBI Taxonomy" id="152421"/>
    <lineage>
        <taxon>Eukaryota</taxon>
        <taxon>Viridiplantae</taxon>
        <taxon>Streptophyta</taxon>
        <taxon>Embryophyta</taxon>
        <taxon>Tracheophyta</taxon>
        <taxon>Spermatophyta</taxon>
        <taxon>Magnoliopsida</taxon>
        <taxon>eudicotyledons</taxon>
        <taxon>Gunneridae</taxon>
        <taxon>Pentapetalae</taxon>
        <taxon>rosids</taxon>
        <taxon>malvids</taxon>
        <taxon>Malvales</taxon>
        <taxon>Dipterocarpaceae</taxon>
        <taxon>Rubroshorea</taxon>
    </lineage>
</organism>